<evidence type="ECO:0000256" key="8">
    <source>
        <dbReference type="ARBA" id="ARBA00048617"/>
    </source>
</evidence>
<keyword evidence="4 9" id="KW-0456">Lyase</keyword>
<protein>
    <recommendedName>
        <fullName evidence="7 9">Uroporphyrinogen-III synthase</fullName>
        <ecNumber evidence="3 9">4.2.1.75</ecNumber>
    </recommendedName>
</protein>
<evidence type="ECO:0000256" key="6">
    <source>
        <dbReference type="ARBA" id="ARBA00037589"/>
    </source>
</evidence>
<comment type="catalytic activity">
    <reaction evidence="8 9">
        <text>hydroxymethylbilane = uroporphyrinogen III + H2O</text>
        <dbReference type="Rhea" id="RHEA:18965"/>
        <dbReference type="ChEBI" id="CHEBI:15377"/>
        <dbReference type="ChEBI" id="CHEBI:57308"/>
        <dbReference type="ChEBI" id="CHEBI:57845"/>
        <dbReference type="EC" id="4.2.1.75"/>
    </reaction>
</comment>
<keyword evidence="5 9" id="KW-0627">Porphyrin biosynthesis</keyword>
<dbReference type="Proteomes" id="UP001157160">
    <property type="component" value="Unassembled WGS sequence"/>
</dbReference>
<dbReference type="SUPFAM" id="SSF69618">
    <property type="entry name" value="HemD-like"/>
    <property type="match status" value="1"/>
</dbReference>
<dbReference type="GO" id="GO:0004852">
    <property type="term" value="F:uroporphyrinogen-III synthase activity"/>
    <property type="evidence" value="ECO:0007669"/>
    <property type="project" value="UniProtKB-UniRule"/>
</dbReference>
<dbReference type="GO" id="GO:0006782">
    <property type="term" value="P:protoporphyrinogen IX biosynthetic process"/>
    <property type="evidence" value="ECO:0007669"/>
    <property type="project" value="UniProtKB-UniRule"/>
</dbReference>
<evidence type="ECO:0000313" key="12">
    <source>
        <dbReference type="Proteomes" id="UP001157160"/>
    </source>
</evidence>
<evidence type="ECO:0000256" key="9">
    <source>
        <dbReference type="RuleBase" id="RU366031"/>
    </source>
</evidence>
<reference evidence="11 12" key="1">
    <citation type="journal article" date="2014" name="Int. J. Syst. Evol. Microbiol.">
        <title>Complete genome sequence of Corynebacterium casei LMG S-19264T (=DSM 44701T), isolated from a smear-ripened cheese.</title>
        <authorList>
            <consortium name="US DOE Joint Genome Institute (JGI-PGF)"/>
            <person name="Walter F."/>
            <person name="Albersmeier A."/>
            <person name="Kalinowski J."/>
            <person name="Ruckert C."/>
        </authorList>
    </citation>
    <scope>NUCLEOTIDE SEQUENCE [LARGE SCALE GENOMIC DNA]</scope>
    <source>
        <strain evidence="11 12">NBRC 112289</strain>
    </source>
</reference>
<dbReference type="GO" id="GO:0006780">
    <property type="term" value="P:uroporphyrinogen III biosynthetic process"/>
    <property type="evidence" value="ECO:0007669"/>
    <property type="project" value="UniProtKB-UniRule"/>
</dbReference>
<evidence type="ECO:0000313" key="11">
    <source>
        <dbReference type="EMBL" id="GMA29077.1"/>
    </source>
</evidence>
<accession>A0AA37UV24</accession>
<evidence type="ECO:0000256" key="7">
    <source>
        <dbReference type="ARBA" id="ARBA00040167"/>
    </source>
</evidence>
<dbReference type="EC" id="4.2.1.75" evidence="3 9"/>
<dbReference type="CDD" id="cd06578">
    <property type="entry name" value="HemD"/>
    <property type="match status" value="1"/>
</dbReference>
<organism evidence="11 12">
    <name type="scientific">Arenivirga flava</name>
    <dbReference type="NCBI Taxonomy" id="1930060"/>
    <lineage>
        <taxon>Bacteria</taxon>
        <taxon>Bacillati</taxon>
        <taxon>Actinomycetota</taxon>
        <taxon>Actinomycetes</taxon>
        <taxon>Micrococcales</taxon>
        <taxon>Microbacteriaceae</taxon>
        <taxon>Arenivirga</taxon>
    </lineage>
</organism>
<evidence type="ECO:0000256" key="3">
    <source>
        <dbReference type="ARBA" id="ARBA00013109"/>
    </source>
</evidence>
<dbReference type="InterPro" id="IPR039793">
    <property type="entry name" value="UROS/Hem4"/>
</dbReference>
<evidence type="ECO:0000259" key="10">
    <source>
        <dbReference type="Pfam" id="PF02602"/>
    </source>
</evidence>
<evidence type="ECO:0000256" key="5">
    <source>
        <dbReference type="ARBA" id="ARBA00023244"/>
    </source>
</evidence>
<gene>
    <name evidence="11" type="ORF">GCM10025874_23300</name>
</gene>
<dbReference type="AlphaFoldDB" id="A0AA37UV24"/>
<comment type="caution">
    <text evidence="11">The sequence shown here is derived from an EMBL/GenBank/DDBJ whole genome shotgun (WGS) entry which is preliminary data.</text>
</comment>
<comment type="function">
    <text evidence="6 9">Catalyzes cyclization of the linear tetrapyrrole, hydroxymethylbilane, to the macrocyclic uroporphyrinogen III.</text>
</comment>
<dbReference type="RefSeq" id="WP_284232838.1">
    <property type="nucleotide sequence ID" value="NZ_BSUL01000001.1"/>
</dbReference>
<feature type="domain" description="Tetrapyrrole biosynthesis uroporphyrinogen III synthase" evidence="10">
    <location>
        <begin position="12"/>
        <end position="234"/>
    </location>
</feature>
<comment type="pathway">
    <text evidence="1 9">Porphyrin-containing compound metabolism; protoporphyrin-IX biosynthesis; coproporphyrinogen-III from 5-aminolevulinate: step 3/4.</text>
</comment>
<dbReference type="Pfam" id="PF02602">
    <property type="entry name" value="HEM4"/>
    <property type="match status" value="1"/>
</dbReference>
<evidence type="ECO:0000256" key="2">
    <source>
        <dbReference type="ARBA" id="ARBA00008133"/>
    </source>
</evidence>
<comment type="similarity">
    <text evidence="2 9">Belongs to the uroporphyrinogen-III synthase family.</text>
</comment>
<dbReference type="InterPro" id="IPR003754">
    <property type="entry name" value="4pyrrol_synth_uPrphyn_synth"/>
</dbReference>
<name>A0AA37UV24_9MICO</name>
<evidence type="ECO:0000256" key="1">
    <source>
        <dbReference type="ARBA" id="ARBA00004772"/>
    </source>
</evidence>
<keyword evidence="12" id="KW-1185">Reference proteome</keyword>
<sequence>MLVPRGGAWGDSVAAMLRAQGAAPVIAPMINFAASDDAAALESALRQLADGAFDWLTVTSATTVDVLASHRAVVPERTRIAAVGETTAAALAAAGYRADFVPTDDNSASGMLREWVELPSSAEPQRILALRSSIAKPVLTAGLRRMGNEVESVVAYRTVGLPVPERIVQQVADGGMQAILVTSGSVAEQVHAQFGAVPERTIVACIGPTTAADARSFGLRVDLVAETPGAQALIGALVEASTA</sequence>
<proteinExistence type="inferred from homology"/>
<evidence type="ECO:0000256" key="4">
    <source>
        <dbReference type="ARBA" id="ARBA00023239"/>
    </source>
</evidence>
<dbReference type="InterPro" id="IPR036108">
    <property type="entry name" value="4pyrrol_syn_uPrphyn_synt_sf"/>
</dbReference>
<dbReference type="EMBL" id="BSUL01000001">
    <property type="protein sequence ID" value="GMA29077.1"/>
    <property type="molecule type" value="Genomic_DNA"/>
</dbReference>
<dbReference type="PANTHER" id="PTHR38042:SF1">
    <property type="entry name" value="UROPORPHYRINOGEN-III SYNTHASE, CHLOROPLASTIC"/>
    <property type="match status" value="1"/>
</dbReference>
<dbReference type="PANTHER" id="PTHR38042">
    <property type="entry name" value="UROPORPHYRINOGEN-III SYNTHASE, CHLOROPLASTIC"/>
    <property type="match status" value="1"/>
</dbReference>
<dbReference type="Gene3D" id="3.40.50.10090">
    <property type="match status" value="2"/>
</dbReference>